<evidence type="ECO:0000313" key="3">
    <source>
        <dbReference type="Proteomes" id="UP000325672"/>
    </source>
</evidence>
<accession>A0A5N6SGC4</accession>
<evidence type="ECO:0000259" key="1">
    <source>
        <dbReference type="Pfam" id="PF13002"/>
    </source>
</evidence>
<dbReference type="RefSeq" id="XP_031908506.1">
    <property type="nucleotide sequence ID" value="XM_032057960.1"/>
</dbReference>
<dbReference type="InterPro" id="IPR024391">
    <property type="entry name" value="LDB19_N"/>
</dbReference>
<gene>
    <name evidence="2" type="ORF">BDV38DRAFT_275122</name>
</gene>
<keyword evidence="3" id="KW-1185">Reference proteome</keyword>
<organism evidence="2 3">
    <name type="scientific">Aspergillus pseudotamarii</name>
    <dbReference type="NCBI Taxonomy" id="132259"/>
    <lineage>
        <taxon>Eukaryota</taxon>
        <taxon>Fungi</taxon>
        <taxon>Dikarya</taxon>
        <taxon>Ascomycota</taxon>
        <taxon>Pezizomycotina</taxon>
        <taxon>Eurotiomycetes</taxon>
        <taxon>Eurotiomycetidae</taxon>
        <taxon>Eurotiales</taxon>
        <taxon>Aspergillaceae</taxon>
        <taxon>Aspergillus</taxon>
        <taxon>Aspergillus subgen. Circumdati</taxon>
    </lineage>
</organism>
<dbReference type="OrthoDB" id="3832628at2759"/>
<dbReference type="Pfam" id="PF13002">
    <property type="entry name" value="LDB19"/>
    <property type="match status" value="1"/>
</dbReference>
<protein>
    <recommendedName>
        <fullName evidence="1">LDB19 N-terminal domain-containing protein</fullName>
    </recommendedName>
</protein>
<dbReference type="Gene3D" id="2.60.40.640">
    <property type="match status" value="1"/>
</dbReference>
<dbReference type="AlphaFoldDB" id="A0A5N6SGC4"/>
<dbReference type="EMBL" id="ML743633">
    <property type="protein sequence ID" value="KAE8132443.1"/>
    <property type="molecule type" value="Genomic_DNA"/>
</dbReference>
<reference evidence="2 3" key="1">
    <citation type="submission" date="2019-04" db="EMBL/GenBank/DDBJ databases">
        <title>Friends and foes A comparative genomics study of 23 Aspergillus species from section Flavi.</title>
        <authorList>
            <consortium name="DOE Joint Genome Institute"/>
            <person name="Kjaerbolling I."/>
            <person name="Vesth T."/>
            <person name="Frisvad J.C."/>
            <person name="Nybo J.L."/>
            <person name="Theobald S."/>
            <person name="Kildgaard S."/>
            <person name="Isbrandt T."/>
            <person name="Kuo A."/>
            <person name="Sato A."/>
            <person name="Lyhne E.K."/>
            <person name="Kogle M.E."/>
            <person name="Wiebenga A."/>
            <person name="Kun R.S."/>
            <person name="Lubbers R.J."/>
            <person name="Makela M.R."/>
            <person name="Barry K."/>
            <person name="Chovatia M."/>
            <person name="Clum A."/>
            <person name="Daum C."/>
            <person name="Haridas S."/>
            <person name="He G."/>
            <person name="LaButti K."/>
            <person name="Lipzen A."/>
            <person name="Mondo S."/>
            <person name="Riley R."/>
            <person name="Salamov A."/>
            <person name="Simmons B.A."/>
            <person name="Magnuson J.K."/>
            <person name="Henrissat B."/>
            <person name="Mortensen U.H."/>
            <person name="Larsen T.O."/>
            <person name="Devries R.P."/>
            <person name="Grigoriev I.V."/>
            <person name="Machida M."/>
            <person name="Baker S.E."/>
            <person name="Andersen M.R."/>
        </authorList>
    </citation>
    <scope>NUCLEOTIDE SEQUENCE [LARGE SCALE GENOMIC DNA]</scope>
    <source>
        <strain evidence="2 3">CBS 117625</strain>
    </source>
</reference>
<sequence>MSGKPSSVPDTKKVRLGKFYLYLAFRHVLKLRTAYKEELCQSSGIDTCSTGHLGNGRMCETAKLTVMVESPPLIFHGEPTNSMGALFSGILRFTVGECTSSIEIVKLKLTLGINVTTTKPVVKACPSCVSQIEELQNWNFITRPMYLTSGHHEFPFSYLFPGQLPASCNSPLGDIRYILFAQAEDIVGRSYSSTLPLHIKRALPPGNEISLFYTFPPTNLTSHIVVPSVVHPMGSFPVRVTLRGVLDKENPNQNRLYIQSIKWQIKEHVKIVSHPCSKHASKARGKSVIHQDTRTIASSKEKSGSRYKFDLINNETRLQFEAGIDYNNGSVCDILNTKGVEVKHSLIIELIAEDRNTWIAARSGASVVLRMCSGLRIFERSGLGISWDKEVPPIYTDVPPGPPGYIAMEIPVRRQDTPSRLTSSEYA</sequence>
<name>A0A5N6SGC4_ASPPS</name>
<evidence type="ECO:0000313" key="2">
    <source>
        <dbReference type="EMBL" id="KAE8132443.1"/>
    </source>
</evidence>
<feature type="domain" description="LDB19 N-terminal" evidence="1">
    <location>
        <begin position="107"/>
        <end position="281"/>
    </location>
</feature>
<dbReference type="InterPro" id="IPR014752">
    <property type="entry name" value="Arrestin-like_C"/>
</dbReference>
<proteinExistence type="predicted"/>
<dbReference type="Proteomes" id="UP000325672">
    <property type="component" value="Unassembled WGS sequence"/>
</dbReference>
<dbReference type="GeneID" id="43642170"/>